<dbReference type="Proteomes" id="UP000552097">
    <property type="component" value="Unassembled WGS sequence"/>
</dbReference>
<evidence type="ECO:0008006" key="3">
    <source>
        <dbReference type="Google" id="ProtNLM"/>
    </source>
</evidence>
<organism evidence="1 2">
    <name type="scientific">Saccharothrix ecbatanensis</name>
    <dbReference type="NCBI Taxonomy" id="1105145"/>
    <lineage>
        <taxon>Bacteria</taxon>
        <taxon>Bacillati</taxon>
        <taxon>Actinomycetota</taxon>
        <taxon>Actinomycetes</taxon>
        <taxon>Pseudonocardiales</taxon>
        <taxon>Pseudonocardiaceae</taxon>
        <taxon>Saccharothrix</taxon>
    </lineage>
</organism>
<evidence type="ECO:0000313" key="2">
    <source>
        <dbReference type="Proteomes" id="UP000552097"/>
    </source>
</evidence>
<dbReference type="EMBL" id="JACHMO010000001">
    <property type="protein sequence ID" value="MBB5803146.1"/>
    <property type="molecule type" value="Genomic_DNA"/>
</dbReference>
<gene>
    <name evidence="1" type="ORF">F4560_002914</name>
</gene>
<reference evidence="1 2" key="1">
    <citation type="submission" date="2020-08" db="EMBL/GenBank/DDBJ databases">
        <title>Sequencing the genomes of 1000 actinobacteria strains.</title>
        <authorList>
            <person name="Klenk H.-P."/>
        </authorList>
    </citation>
    <scope>NUCLEOTIDE SEQUENCE [LARGE SCALE GENOMIC DNA]</scope>
    <source>
        <strain evidence="1 2">DSM 45486</strain>
    </source>
</reference>
<sequence>MTALEPREMTVRRWSAGGTRVRPVTTAAVGRPVLDVDGNGRVRMVVRVELGDLLPRWRHTALFLRVGLDDNRIRPVDLWCDAGVPVAVSGLGDRTFGWFLGGFNDRALDVRRFTATAALDVPDGVDVLAVRVRLDASLTGPLLPVVPLRRIRHARVERPWVFTEPLPADRRAPVGRPVRTVPSTTPTVRLCLAADVENYRRFRNPEAARAQERFRELLSMARELAGVDESAVRVENAGDGQFAVLPTGLDETAVIPGLVAGLGTALRRANADLNDHARLRIRVALHRGTIGAVPNGWVGTAAIAVHRMLDSAPLRRALATTPRADLALIVPDSLYRDVIAHGYGDLIPESFHPATVDQPEKGFTEPAWIHVPER</sequence>
<name>A0A7W9HJD0_9PSEU</name>
<evidence type="ECO:0000313" key="1">
    <source>
        <dbReference type="EMBL" id="MBB5803146.1"/>
    </source>
</evidence>
<dbReference type="AlphaFoldDB" id="A0A7W9HJD0"/>
<keyword evidence="2" id="KW-1185">Reference proteome</keyword>
<protein>
    <recommendedName>
        <fullName evidence="3">Class 3 adenylate cyclase</fullName>
    </recommendedName>
</protein>
<accession>A0A7W9HJD0</accession>
<comment type="caution">
    <text evidence="1">The sequence shown here is derived from an EMBL/GenBank/DDBJ whole genome shotgun (WGS) entry which is preliminary data.</text>
</comment>
<proteinExistence type="predicted"/>
<dbReference type="RefSeq" id="WP_184920315.1">
    <property type="nucleotide sequence ID" value="NZ_JACHMO010000001.1"/>
</dbReference>